<keyword evidence="3 8" id="KW-0378">Hydrolase</keyword>
<keyword evidence="6" id="KW-0732">Signal</keyword>
<feature type="domain" description="NlpC/P60" evidence="7">
    <location>
        <begin position="339"/>
        <end position="457"/>
    </location>
</feature>
<organism evidence="8 9">
    <name type="scientific">Streptomyces achromogenes</name>
    <dbReference type="NCBI Taxonomy" id="67255"/>
    <lineage>
        <taxon>Bacteria</taxon>
        <taxon>Bacillati</taxon>
        <taxon>Actinomycetota</taxon>
        <taxon>Actinomycetes</taxon>
        <taxon>Kitasatosporales</taxon>
        <taxon>Streptomycetaceae</taxon>
        <taxon>Streptomyces</taxon>
    </lineage>
</organism>
<dbReference type="Pfam" id="PF00877">
    <property type="entry name" value="NLPC_P60"/>
    <property type="match status" value="1"/>
</dbReference>
<dbReference type="PROSITE" id="PS51935">
    <property type="entry name" value="NLPC_P60"/>
    <property type="match status" value="1"/>
</dbReference>
<dbReference type="PANTHER" id="PTHR47359:SF3">
    <property type="entry name" value="NLP_P60 DOMAIN-CONTAINING PROTEIN-RELATED"/>
    <property type="match status" value="1"/>
</dbReference>
<dbReference type="InterPro" id="IPR000064">
    <property type="entry name" value="NLP_P60_dom"/>
</dbReference>
<dbReference type="GO" id="GO:0016787">
    <property type="term" value="F:hydrolase activity"/>
    <property type="evidence" value="ECO:0007669"/>
    <property type="project" value="UniProtKB-KW"/>
</dbReference>
<dbReference type="InterPro" id="IPR051794">
    <property type="entry name" value="PG_Endopeptidase_C40"/>
</dbReference>
<keyword evidence="4" id="KW-0788">Thiol protease</keyword>
<dbReference type="PANTHER" id="PTHR47359">
    <property type="entry name" value="PEPTIDOGLYCAN DL-ENDOPEPTIDASE CWLO"/>
    <property type="match status" value="1"/>
</dbReference>
<feature type="chain" id="PRO_5045842418" evidence="6">
    <location>
        <begin position="41"/>
        <end position="457"/>
    </location>
</feature>
<evidence type="ECO:0000313" key="8">
    <source>
        <dbReference type="EMBL" id="MDQ0685789.1"/>
    </source>
</evidence>
<feature type="compositionally biased region" description="Low complexity" evidence="5">
    <location>
        <begin position="235"/>
        <end position="261"/>
    </location>
</feature>
<sequence length="457" mass="47391">MASQHRRPRSAGSRVAGIRPPALATAALTSVALLSQSANAAESADGRPSLEEVEKKVDDLYRQAESATEKNTSAKEKTTKQRTRVDGLLDEVAPQRTRKPDEARTEPGPRAAARYRTGASAPDTAAFPLADTRQDHVGRNGLTDRPTDRPAGRRQGAVDDYVAERPATTKTRQVTRETAESRATPTDPQHGLRTAKAAVQKKLGDARELLSLLAAQEQARLTSIERQQQEEAARAAAELARRQAAARQTAQQSAQQTAWQESGGGSPGTESPGTPSPAASWAGMDSPDSAAPPAVSAAGPASPSMASTGSGTSAAAAAPAASPTGTVHSSGSAADASYATKAEKALAFARAQIGKPCVWGATGPGSYDSSGLTQAAWKAAAVTLPRSAQDQANAGVTVSLADARPGDLVFFYGDLSHVGICIGNGMMIHSPKPGAYVREESIHYDAESGVHRVVRPA</sequence>
<dbReference type="SUPFAM" id="SSF54001">
    <property type="entry name" value="Cysteine proteinases"/>
    <property type="match status" value="1"/>
</dbReference>
<dbReference type="Gene3D" id="3.90.1720.10">
    <property type="entry name" value="endopeptidase domain like (from Nostoc punctiforme)"/>
    <property type="match status" value="1"/>
</dbReference>
<keyword evidence="2" id="KW-0645">Protease</keyword>
<feature type="region of interest" description="Disordered" evidence="5">
    <location>
        <begin position="1"/>
        <end position="20"/>
    </location>
</feature>
<evidence type="ECO:0000313" key="9">
    <source>
        <dbReference type="Proteomes" id="UP001243364"/>
    </source>
</evidence>
<comment type="caution">
    <text evidence="8">The sequence shown here is derived from an EMBL/GenBank/DDBJ whole genome shotgun (WGS) entry which is preliminary data.</text>
</comment>
<feature type="region of interest" description="Disordered" evidence="5">
    <location>
        <begin position="59"/>
        <end position="198"/>
    </location>
</feature>
<accession>A0ABU0Q552</accession>
<reference evidence="8 9" key="1">
    <citation type="submission" date="2023-07" db="EMBL/GenBank/DDBJ databases">
        <title>Comparative genomics of wheat-associated soil bacteria to identify genetic determinants of phenazine resistance.</title>
        <authorList>
            <person name="Mouncey N."/>
        </authorList>
    </citation>
    <scope>NUCLEOTIDE SEQUENCE [LARGE SCALE GENOMIC DNA]</scope>
    <source>
        <strain evidence="8 9">W4I19-2</strain>
    </source>
</reference>
<feature type="region of interest" description="Disordered" evidence="5">
    <location>
        <begin position="235"/>
        <end position="332"/>
    </location>
</feature>
<protein>
    <submittedName>
        <fullName evidence="8">Cell wall-associated NlpC family hydrolase</fullName>
        <ecNumber evidence="8">3.4.-.-</ecNumber>
    </submittedName>
</protein>
<dbReference type="EC" id="3.4.-.-" evidence="8"/>
<dbReference type="Proteomes" id="UP001243364">
    <property type="component" value="Unassembled WGS sequence"/>
</dbReference>
<feature type="compositionally biased region" description="Low complexity" evidence="5">
    <location>
        <begin position="268"/>
        <end position="327"/>
    </location>
</feature>
<evidence type="ECO:0000256" key="5">
    <source>
        <dbReference type="SAM" id="MobiDB-lite"/>
    </source>
</evidence>
<feature type="signal peptide" evidence="6">
    <location>
        <begin position="1"/>
        <end position="40"/>
    </location>
</feature>
<evidence type="ECO:0000256" key="3">
    <source>
        <dbReference type="ARBA" id="ARBA00022801"/>
    </source>
</evidence>
<feature type="compositionally biased region" description="Basic and acidic residues" evidence="5">
    <location>
        <begin position="72"/>
        <end position="87"/>
    </location>
</feature>
<proteinExistence type="inferred from homology"/>
<dbReference type="EMBL" id="JAUSYA010000001">
    <property type="protein sequence ID" value="MDQ0685789.1"/>
    <property type="molecule type" value="Genomic_DNA"/>
</dbReference>
<evidence type="ECO:0000256" key="2">
    <source>
        <dbReference type="ARBA" id="ARBA00022670"/>
    </source>
</evidence>
<evidence type="ECO:0000259" key="7">
    <source>
        <dbReference type="PROSITE" id="PS51935"/>
    </source>
</evidence>
<dbReference type="InterPro" id="IPR038765">
    <property type="entry name" value="Papain-like_cys_pep_sf"/>
</dbReference>
<gene>
    <name evidence="8" type="ORF">QFZ56_004752</name>
</gene>
<feature type="compositionally biased region" description="Basic and acidic residues" evidence="5">
    <location>
        <begin position="98"/>
        <end position="107"/>
    </location>
</feature>
<comment type="similarity">
    <text evidence="1">Belongs to the peptidase C40 family.</text>
</comment>
<evidence type="ECO:0000256" key="6">
    <source>
        <dbReference type="SAM" id="SignalP"/>
    </source>
</evidence>
<name>A0ABU0Q552_STRAH</name>
<evidence type="ECO:0000256" key="4">
    <source>
        <dbReference type="ARBA" id="ARBA00022807"/>
    </source>
</evidence>
<keyword evidence="9" id="KW-1185">Reference proteome</keyword>
<dbReference type="RefSeq" id="WP_307045351.1">
    <property type="nucleotide sequence ID" value="NZ_JAUSYA010000001.1"/>
</dbReference>
<evidence type="ECO:0000256" key="1">
    <source>
        <dbReference type="ARBA" id="ARBA00007074"/>
    </source>
</evidence>